<keyword evidence="5" id="KW-0007">Acetylation</keyword>
<feature type="compositionally biased region" description="Polar residues" evidence="11">
    <location>
        <begin position="985"/>
        <end position="1002"/>
    </location>
</feature>
<keyword evidence="6" id="KW-0333">Golgi apparatus</keyword>
<dbReference type="SUPFAM" id="SSF47923">
    <property type="entry name" value="Ypt/Rab-GAP domain of gyp1p"/>
    <property type="match status" value="2"/>
</dbReference>
<evidence type="ECO:0000256" key="9">
    <source>
        <dbReference type="ARBA" id="ARBA00064037"/>
    </source>
</evidence>
<evidence type="ECO:0000256" key="10">
    <source>
        <dbReference type="ARBA" id="ARBA00070172"/>
    </source>
</evidence>
<feature type="compositionally biased region" description="Polar residues" evidence="11">
    <location>
        <begin position="813"/>
        <end position="824"/>
    </location>
</feature>
<dbReference type="GO" id="GO:0031410">
    <property type="term" value="C:cytoplasmic vesicle"/>
    <property type="evidence" value="ECO:0007669"/>
    <property type="project" value="UniProtKB-SubCell"/>
</dbReference>
<gene>
    <name evidence="13" type="primary">Usp6nl</name>
</gene>
<feature type="compositionally biased region" description="Basic residues" evidence="11">
    <location>
        <begin position="432"/>
        <end position="442"/>
    </location>
</feature>
<evidence type="ECO:0000256" key="4">
    <source>
        <dbReference type="ARBA" id="ARBA00022553"/>
    </source>
</evidence>
<feature type="compositionally biased region" description="Polar residues" evidence="11">
    <location>
        <begin position="570"/>
        <end position="595"/>
    </location>
</feature>
<dbReference type="FunFam" id="1.10.8.270:FF:000010">
    <property type="entry name" value="Putative USP6 N-terminal-like protein"/>
    <property type="match status" value="1"/>
</dbReference>
<feature type="compositionally biased region" description="Polar residues" evidence="11">
    <location>
        <begin position="693"/>
        <end position="705"/>
    </location>
</feature>
<comment type="function">
    <text evidence="8">Acts as a GTPase-activating protein for RAB5A and RAB43. Involved in receptor trafficking. In complex with EPS8 inhibits internalization of EGFR. Involved in retrograde transport from the endocytic pathway to the Golgi apparatus. Involved in the transport of Shiga toxin from early and recycling endosomes to the trans-Golgi network. Required for structural integrity of the Golgi complex.</text>
</comment>
<dbReference type="EMBL" id="LR791707">
    <property type="protein sequence ID" value="CAB3267569.1"/>
    <property type="molecule type" value="mRNA"/>
</dbReference>
<dbReference type="Pfam" id="PF00566">
    <property type="entry name" value="RabGAP-TBC"/>
    <property type="match status" value="1"/>
</dbReference>
<evidence type="ECO:0000313" key="13">
    <source>
        <dbReference type="EMBL" id="CAB3267569.1"/>
    </source>
</evidence>
<feature type="domain" description="Rab-GAP TBC" evidence="12">
    <location>
        <begin position="124"/>
        <end position="316"/>
    </location>
</feature>
<reference evidence="13" key="1">
    <citation type="submission" date="2020-04" db="EMBL/GenBank/DDBJ databases">
        <authorList>
            <person name="Neveu A P."/>
        </authorList>
    </citation>
    <scope>NUCLEOTIDE SEQUENCE</scope>
    <source>
        <tissue evidence="13">Whole embryo</tissue>
    </source>
</reference>
<dbReference type="PROSITE" id="PS50086">
    <property type="entry name" value="TBC_RABGAP"/>
    <property type="match status" value="1"/>
</dbReference>
<evidence type="ECO:0000256" key="1">
    <source>
        <dbReference type="ARBA" id="ARBA00004541"/>
    </source>
</evidence>
<dbReference type="InterPro" id="IPR035969">
    <property type="entry name" value="Rab-GAP_TBC_sf"/>
</dbReference>
<dbReference type="AlphaFoldDB" id="A0A6F9DWQ6"/>
<feature type="compositionally biased region" description="Polar residues" evidence="11">
    <location>
        <begin position="1139"/>
        <end position="1158"/>
    </location>
</feature>
<evidence type="ECO:0000256" key="2">
    <source>
        <dbReference type="ARBA" id="ARBA00004555"/>
    </source>
</evidence>
<feature type="compositionally biased region" description="Polar residues" evidence="11">
    <location>
        <begin position="448"/>
        <end position="472"/>
    </location>
</feature>
<feature type="compositionally biased region" description="Polar residues" evidence="11">
    <location>
        <begin position="530"/>
        <end position="547"/>
    </location>
</feature>
<feature type="region of interest" description="Disordered" evidence="11">
    <location>
        <begin position="980"/>
        <end position="1035"/>
    </location>
</feature>
<dbReference type="Gene3D" id="1.10.8.270">
    <property type="entry name" value="putative rabgap domain of human tbc1 domain family member 14 like domains"/>
    <property type="match status" value="1"/>
</dbReference>
<dbReference type="FunFam" id="1.10.10.750:FF:000001">
    <property type="entry name" value="TBC1 domain family member 10A"/>
    <property type="match status" value="1"/>
</dbReference>
<feature type="compositionally biased region" description="Polar residues" evidence="11">
    <location>
        <begin position="1020"/>
        <end position="1033"/>
    </location>
</feature>
<keyword evidence="3" id="KW-0343">GTPase activation</keyword>
<evidence type="ECO:0000256" key="5">
    <source>
        <dbReference type="ARBA" id="ARBA00022990"/>
    </source>
</evidence>
<feature type="region of interest" description="Disordered" evidence="11">
    <location>
        <begin position="1"/>
        <end position="29"/>
    </location>
</feature>
<feature type="region of interest" description="Disordered" evidence="11">
    <location>
        <begin position="1124"/>
        <end position="1158"/>
    </location>
</feature>
<feature type="compositionally biased region" description="Low complexity" evidence="11">
    <location>
        <begin position="677"/>
        <end position="692"/>
    </location>
</feature>
<organism evidence="13">
    <name type="scientific">Phallusia mammillata</name>
    <dbReference type="NCBI Taxonomy" id="59560"/>
    <lineage>
        <taxon>Eukaryota</taxon>
        <taxon>Metazoa</taxon>
        <taxon>Chordata</taxon>
        <taxon>Tunicata</taxon>
        <taxon>Ascidiacea</taxon>
        <taxon>Phlebobranchia</taxon>
        <taxon>Ascidiidae</taxon>
        <taxon>Phallusia</taxon>
    </lineage>
</organism>
<dbReference type="GO" id="GO:0005096">
    <property type="term" value="F:GTPase activator activity"/>
    <property type="evidence" value="ECO:0007669"/>
    <property type="project" value="UniProtKB-KW"/>
</dbReference>
<dbReference type="PANTHER" id="PTHR47219">
    <property type="entry name" value="RAB GTPASE-ACTIVATING PROTEIN 1-LIKE"/>
    <property type="match status" value="1"/>
</dbReference>
<dbReference type="PANTHER" id="PTHR47219:SF19">
    <property type="entry name" value="USP6 N-TERMINAL-LIKE PROTEIN ISOFORM X1"/>
    <property type="match status" value="1"/>
</dbReference>
<evidence type="ECO:0000256" key="6">
    <source>
        <dbReference type="ARBA" id="ARBA00023034"/>
    </source>
</evidence>
<proteinExistence type="evidence at transcript level"/>
<evidence type="ECO:0000256" key="11">
    <source>
        <dbReference type="SAM" id="MobiDB-lite"/>
    </source>
</evidence>
<dbReference type="InterPro" id="IPR050302">
    <property type="entry name" value="Rab_GAP_TBC_domain"/>
</dbReference>
<evidence type="ECO:0000256" key="3">
    <source>
        <dbReference type="ARBA" id="ARBA00022468"/>
    </source>
</evidence>
<keyword evidence="4" id="KW-0597">Phosphoprotein</keyword>
<feature type="compositionally biased region" description="Polar residues" evidence="11">
    <location>
        <begin position="10"/>
        <end position="19"/>
    </location>
</feature>
<dbReference type="SMART" id="SM00164">
    <property type="entry name" value="TBC"/>
    <property type="match status" value="1"/>
</dbReference>
<feature type="region of interest" description="Disordered" evidence="11">
    <location>
        <begin position="800"/>
        <end position="833"/>
    </location>
</feature>
<dbReference type="FunFam" id="1.10.472.80:FF:000019">
    <property type="entry name" value="USP6 N-terminal like"/>
    <property type="match status" value="1"/>
</dbReference>
<comment type="subunit">
    <text evidence="9">Interacts with EPS8.</text>
</comment>
<dbReference type="InterPro" id="IPR000195">
    <property type="entry name" value="Rab-GAP-TBC_dom"/>
</dbReference>
<keyword evidence="7" id="KW-0968">Cytoplasmic vesicle</keyword>
<accession>A0A6F9DWQ6</accession>
<comment type="subcellular location">
    <subcellularLocation>
        <location evidence="1">Cytoplasmic vesicle</location>
    </subcellularLocation>
    <subcellularLocation>
        <location evidence="2">Golgi apparatus</location>
    </subcellularLocation>
</comment>
<evidence type="ECO:0000256" key="7">
    <source>
        <dbReference type="ARBA" id="ARBA00023329"/>
    </source>
</evidence>
<evidence type="ECO:0000256" key="8">
    <source>
        <dbReference type="ARBA" id="ARBA00059926"/>
    </source>
</evidence>
<name>A0A6F9DWQ6_9ASCI</name>
<evidence type="ECO:0000259" key="12">
    <source>
        <dbReference type="PROSITE" id="PS50086"/>
    </source>
</evidence>
<dbReference type="GO" id="GO:0005794">
    <property type="term" value="C:Golgi apparatus"/>
    <property type="evidence" value="ECO:0007669"/>
    <property type="project" value="UniProtKB-SubCell"/>
</dbReference>
<feature type="region of interest" description="Disordered" evidence="11">
    <location>
        <begin position="374"/>
        <end position="705"/>
    </location>
</feature>
<dbReference type="Gene3D" id="1.10.10.750">
    <property type="entry name" value="Ypt/Rab-GAP domain of gyp1p, domain 1"/>
    <property type="match status" value="1"/>
</dbReference>
<dbReference type="GO" id="GO:0031267">
    <property type="term" value="F:small GTPase binding"/>
    <property type="evidence" value="ECO:0007669"/>
    <property type="project" value="TreeGrafter"/>
</dbReference>
<dbReference type="Gene3D" id="1.10.472.80">
    <property type="entry name" value="Ypt/Rab-GAP domain of gyp1p, domain 3"/>
    <property type="match status" value="1"/>
</dbReference>
<protein>
    <recommendedName>
        <fullName evidence="10">USP6 N-terminal-like protein</fullName>
    </recommendedName>
</protein>
<feature type="compositionally biased region" description="Basic and acidic residues" evidence="11">
    <location>
        <begin position="615"/>
        <end position="624"/>
    </location>
</feature>
<feature type="compositionally biased region" description="Basic and acidic residues" evidence="11">
    <location>
        <begin position="493"/>
        <end position="506"/>
    </location>
</feature>
<sequence>MSSQEEQHKSATNMPSLTEMSGEDYKKEALQRAAKERLDIVNRYKKGEDSEEEEDNWLDANARVYKVTDRYGFLHEKELTDVPSLMEERRKLTEVKRQLKWVKMLQKWGAFAGSEKLRERVYKGIPLNLRGDAWLLLLDVANLMKNEPLAYQEMKVRSHEHSPDIKQIDMDVNRTYRDHIMFRKRYSIKQQQLFDVLSAYSMYNTEVGYCQGMSQIAALLLMYMSEEEAFWALHSLLYGKKHLMHGFFIPGFPKLMRFQDHHDKILKKMMPRLKKHLDKNEIFASLYTMKWFFQCFLDRSPFPLTLRLWDIYVLEGEKLLTAMSYTTLKIHKAVIKKMDMEGIVQFLQEQLAIDFGADDDAVVEQLKANMNELRKSGMDLPPPPGQDEMPKLPFGKKIQPTFEQETGLRSPRLSVKLNQSSSVRKKLEQENKKKKKSGKKLKSPVEHPTTTNGAVTSGEASSASDARMTTSAEEPDAVLQQNEKKTSRKSNRRKSEESSKPEIDLKSKKKSNSKKVASSSHDTEKAAPQPQISSQDKNGNTKLSSDNGHVDKSPAKSLTKRKPAPANLVIPSTDNGSSVESHNSATREISPASSDSRSKLVWRTPSPNKISPAKNDFDHADTHTTAKPRRISKDSPVKWLPQDVAEDQSDSSTRKRTVNNSRFVKSKSTGGLKSNTKQMSSSKSQASARSFSEQQANEISPSTSEELLTNTVFTASMPHHHHHHYPKTGVFPLQMASSSRPFSVYDNVKAGLTESEDDLDDDVQRALVPSAGAERDEDSEFEAKMEESLENLRELTARLSRTPSPHSDAARPSHNNPRQASHRNPSLKPPLPQYKRSRSVEFLDEGTSAIPYSAALPTSNVTKSVSAMQLSKSVDHDYDHPRPSSTFQKAIADAGILTPLPKPPSSSNLNSTSFPRRTAVMTSKPETNHDKELWVSRKKSSWGETTLDKQQNTVLPTLANFVELRSSGRMESQPMPVDFGLRGHNGNNNSVVSTNRHPSHQQAVIRPSHSQYRRVDVPSQAPQTQRNPPTGNKYSRHVAGSMRVVRHDVDPISDQWIDVTGVSPNHSPQIPNLHQHPATNINRSVSAILPNRVEIRHRQAEVAPPPYLAHANRGRRYVIPDDVTHASSSSWSRTKRKNSSSIAVQTDGANDLSRSTMV</sequence>
<feature type="compositionally biased region" description="Polar residues" evidence="11">
    <location>
        <begin position="658"/>
        <end position="676"/>
    </location>
</feature>